<evidence type="ECO:0000313" key="1">
    <source>
        <dbReference type="EMBL" id="TQD81145.1"/>
    </source>
</evidence>
<evidence type="ECO:0008006" key="3">
    <source>
        <dbReference type="Google" id="ProtNLM"/>
    </source>
</evidence>
<proteinExistence type="predicted"/>
<gene>
    <name evidence="1" type="ORF">C1H46_033290</name>
</gene>
<evidence type="ECO:0000313" key="2">
    <source>
        <dbReference type="Proteomes" id="UP000315295"/>
    </source>
</evidence>
<sequence length="55" mass="6344">MQAEVIACHETSKQAFWLRNLVTVMKIVDSIQKPLKIYCDNKATVRTIRKPQLQG</sequence>
<dbReference type="Proteomes" id="UP000315295">
    <property type="component" value="Unassembled WGS sequence"/>
</dbReference>
<dbReference type="AlphaFoldDB" id="A0A540L3X5"/>
<keyword evidence="2" id="KW-1185">Reference proteome</keyword>
<reference evidence="1 2" key="1">
    <citation type="journal article" date="2019" name="G3 (Bethesda)">
        <title>Sequencing of a Wild Apple (Malus baccata) Genome Unravels the Differences Between Cultivated and Wild Apple Species Regarding Disease Resistance and Cold Tolerance.</title>
        <authorList>
            <person name="Chen X."/>
        </authorList>
    </citation>
    <scope>NUCLEOTIDE SEQUENCE [LARGE SCALE GENOMIC DNA]</scope>
    <source>
        <strain evidence="2">cv. Shandingzi</strain>
        <tissue evidence="1">Leaves</tissue>
    </source>
</reference>
<organism evidence="1 2">
    <name type="scientific">Malus baccata</name>
    <name type="common">Siberian crab apple</name>
    <name type="synonym">Pyrus baccata</name>
    <dbReference type="NCBI Taxonomy" id="106549"/>
    <lineage>
        <taxon>Eukaryota</taxon>
        <taxon>Viridiplantae</taxon>
        <taxon>Streptophyta</taxon>
        <taxon>Embryophyta</taxon>
        <taxon>Tracheophyta</taxon>
        <taxon>Spermatophyta</taxon>
        <taxon>Magnoliopsida</taxon>
        <taxon>eudicotyledons</taxon>
        <taxon>Gunneridae</taxon>
        <taxon>Pentapetalae</taxon>
        <taxon>rosids</taxon>
        <taxon>fabids</taxon>
        <taxon>Rosales</taxon>
        <taxon>Rosaceae</taxon>
        <taxon>Amygdaloideae</taxon>
        <taxon>Maleae</taxon>
        <taxon>Malus</taxon>
    </lineage>
</organism>
<comment type="caution">
    <text evidence="1">The sequence shown here is derived from an EMBL/GenBank/DDBJ whole genome shotgun (WGS) entry which is preliminary data.</text>
</comment>
<protein>
    <recommendedName>
        <fullName evidence="3">Copia protein</fullName>
    </recommendedName>
</protein>
<accession>A0A540L3X5</accession>
<name>A0A540L3X5_MALBA</name>
<dbReference type="EMBL" id="VIEB01000777">
    <property type="protein sequence ID" value="TQD81145.1"/>
    <property type="molecule type" value="Genomic_DNA"/>
</dbReference>